<feature type="transmembrane region" description="Helical" evidence="4">
    <location>
        <begin position="185"/>
        <end position="203"/>
    </location>
</feature>
<accession>A0A426ZFF6</accession>
<evidence type="ECO:0000256" key="4">
    <source>
        <dbReference type="SAM" id="Phobius"/>
    </source>
</evidence>
<dbReference type="InterPro" id="IPR011016">
    <property type="entry name" value="Znf_RING-CH"/>
</dbReference>
<dbReference type="GO" id="GO:0016020">
    <property type="term" value="C:membrane"/>
    <property type="evidence" value="ECO:0007669"/>
    <property type="project" value="TreeGrafter"/>
</dbReference>
<protein>
    <recommendedName>
        <fullName evidence="5">RING-CH-type domain-containing protein</fullName>
    </recommendedName>
</protein>
<dbReference type="PANTHER" id="PTHR23012:SF176">
    <property type="entry name" value="OS01G0894600 PROTEIN"/>
    <property type="match status" value="1"/>
</dbReference>
<dbReference type="InterPro" id="IPR022143">
    <property type="entry name" value="DUF3675"/>
</dbReference>
<evidence type="ECO:0000256" key="3">
    <source>
        <dbReference type="ARBA" id="ARBA00022833"/>
    </source>
</evidence>
<comment type="caution">
    <text evidence="6">The sequence shown here is derived from an EMBL/GenBank/DDBJ whole genome shotgun (WGS) entry which is preliminary data.</text>
</comment>
<feature type="domain" description="RING-CH-type" evidence="5">
    <location>
        <begin position="62"/>
        <end position="122"/>
    </location>
</feature>
<evidence type="ECO:0000313" key="7">
    <source>
        <dbReference type="Proteomes" id="UP000287651"/>
    </source>
</evidence>
<dbReference type="Gene3D" id="3.30.40.10">
    <property type="entry name" value="Zinc/RING finger domain, C3HC4 (zinc finger)"/>
    <property type="match status" value="1"/>
</dbReference>
<keyword evidence="4" id="KW-0812">Transmembrane</keyword>
<organism evidence="6 7">
    <name type="scientific">Ensete ventricosum</name>
    <name type="common">Abyssinian banana</name>
    <name type="synonym">Musa ensete</name>
    <dbReference type="NCBI Taxonomy" id="4639"/>
    <lineage>
        <taxon>Eukaryota</taxon>
        <taxon>Viridiplantae</taxon>
        <taxon>Streptophyta</taxon>
        <taxon>Embryophyta</taxon>
        <taxon>Tracheophyta</taxon>
        <taxon>Spermatophyta</taxon>
        <taxon>Magnoliopsida</taxon>
        <taxon>Liliopsida</taxon>
        <taxon>Zingiberales</taxon>
        <taxon>Musaceae</taxon>
        <taxon>Ensete</taxon>
    </lineage>
</organism>
<dbReference type="GO" id="GO:0008270">
    <property type="term" value="F:zinc ion binding"/>
    <property type="evidence" value="ECO:0007669"/>
    <property type="project" value="UniProtKB-KW"/>
</dbReference>
<keyword evidence="3" id="KW-0862">Zinc</keyword>
<dbReference type="SUPFAM" id="SSF57850">
    <property type="entry name" value="RING/U-box"/>
    <property type="match status" value="1"/>
</dbReference>
<dbReference type="PANTHER" id="PTHR23012">
    <property type="entry name" value="RING/FYVE/PHD ZINC FINGER DOMAIN-CONTAINING"/>
    <property type="match status" value="1"/>
</dbReference>
<reference evidence="6 7" key="1">
    <citation type="journal article" date="2014" name="Agronomy (Basel)">
        <title>A Draft Genome Sequence for Ensete ventricosum, the Drought-Tolerant Tree Against Hunger.</title>
        <authorList>
            <person name="Harrison J."/>
            <person name="Moore K.A."/>
            <person name="Paszkiewicz K."/>
            <person name="Jones T."/>
            <person name="Grant M."/>
            <person name="Ambacheew D."/>
            <person name="Muzemil S."/>
            <person name="Studholme D.J."/>
        </authorList>
    </citation>
    <scope>NUCLEOTIDE SEQUENCE [LARGE SCALE GENOMIC DNA]</scope>
</reference>
<dbReference type="AlphaFoldDB" id="A0A426ZFF6"/>
<keyword evidence="4" id="KW-1133">Transmembrane helix</keyword>
<feature type="transmembrane region" description="Helical" evidence="4">
    <location>
        <begin position="215"/>
        <end position="233"/>
    </location>
</feature>
<dbReference type="EMBL" id="AMZH03006889">
    <property type="protein sequence ID" value="RRT62696.1"/>
    <property type="molecule type" value="Genomic_DNA"/>
</dbReference>
<dbReference type="SMART" id="SM00744">
    <property type="entry name" value="RINGv"/>
    <property type="match status" value="1"/>
</dbReference>
<proteinExistence type="predicted"/>
<sequence length="260" mass="29137">MVGIDRLIASEACFDSANDCVEGGYGCSDRVPRPSVDGGAVLAGCLEDKKPSSQGKKLNQEVGSGAVVECRICQEEGEERHMEAPCACNGTLKFAHRTCIQRWCNKKQNITCEICNQIFGPNYTVPPSRPNSDVMVIDFRHSWGTLIDYRDSHLLGIPAAEQDFLSAEHEDYAASNANGIACCRVIALSLTLLLLLRHILIVIRNIEMVQDMSAVYNVTLEFAGFFIPCYVMTRSCYIITNRWRQQVCLRCRRQHVIMFF</sequence>
<dbReference type="CDD" id="cd16495">
    <property type="entry name" value="RING_CH-C4HC3_MARCH"/>
    <property type="match status" value="1"/>
</dbReference>
<dbReference type="Pfam" id="PF12906">
    <property type="entry name" value="RINGv"/>
    <property type="match status" value="1"/>
</dbReference>
<keyword evidence="4" id="KW-0472">Membrane</keyword>
<dbReference type="InterPro" id="IPR033275">
    <property type="entry name" value="MARCH-like"/>
</dbReference>
<name>A0A426ZFF6_ENSVE</name>
<evidence type="ECO:0000259" key="5">
    <source>
        <dbReference type="PROSITE" id="PS51292"/>
    </source>
</evidence>
<dbReference type="PROSITE" id="PS51292">
    <property type="entry name" value="ZF_RING_CH"/>
    <property type="match status" value="1"/>
</dbReference>
<dbReference type="InterPro" id="IPR013083">
    <property type="entry name" value="Znf_RING/FYVE/PHD"/>
</dbReference>
<evidence type="ECO:0000256" key="2">
    <source>
        <dbReference type="ARBA" id="ARBA00022771"/>
    </source>
</evidence>
<evidence type="ECO:0000313" key="6">
    <source>
        <dbReference type="EMBL" id="RRT62696.1"/>
    </source>
</evidence>
<keyword evidence="2" id="KW-0863">Zinc-finger</keyword>
<dbReference type="Pfam" id="PF12428">
    <property type="entry name" value="DUF3675"/>
    <property type="match status" value="1"/>
</dbReference>
<evidence type="ECO:0000256" key="1">
    <source>
        <dbReference type="ARBA" id="ARBA00022723"/>
    </source>
</evidence>
<dbReference type="Proteomes" id="UP000287651">
    <property type="component" value="Unassembled WGS sequence"/>
</dbReference>
<dbReference type="GO" id="GO:0004842">
    <property type="term" value="F:ubiquitin-protein transferase activity"/>
    <property type="evidence" value="ECO:0007669"/>
    <property type="project" value="TreeGrafter"/>
</dbReference>
<gene>
    <name evidence="6" type="ORF">B296_00029753</name>
</gene>
<dbReference type="GO" id="GO:0016567">
    <property type="term" value="P:protein ubiquitination"/>
    <property type="evidence" value="ECO:0007669"/>
    <property type="project" value="TreeGrafter"/>
</dbReference>
<keyword evidence="1" id="KW-0479">Metal-binding</keyword>